<protein>
    <submittedName>
        <fullName evidence="3">TIGR03943 family protein</fullName>
    </submittedName>
</protein>
<evidence type="ECO:0000313" key="4">
    <source>
        <dbReference type="Proteomes" id="UP000516173"/>
    </source>
</evidence>
<gene>
    <name evidence="3" type="ORF">NWFMUON74_32130</name>
</gene>
<reference evidence="3 4" key="1">
    <citation type="submission" date="2020-08" db="EMBL/GenBank/DDBJ databases">
        <title>Genome Sequencing of Nocardia wallacei strain FMUON74 and assembly.</title>
        <authorList>
            <person name="Toyokawa M."/>
            <person name="Uesaka K."/>
        </authorList>
    </citation>
    <scope>NUCLEOTIDE SEQUENCE [LARGE SCALE GENOMIC DNA]</scope>
    <source>
        <strain evidence="3 4">FMUON74</strain>
    </source>
</reference>
<dbReference type="AlphaFoldDB" id="A0A7G1KKR8"/>
<keyword evidence="4" id="KW-1185">Reference proteome</keyword>
<name>A0A7G1KKR8_9NOCA</name>
<dbReference type="GeneID" id="80347753"/>
<dbReference type="EMBL" id="AP023396">
    <property type="protein sequence ID" value="BCK55441.1"/>
    <property type="molecule type" value="Genomic_DNA"/>
</dbReference>
<dbReference type="NCBIfam" id="TIGR03943">
    <property type="entry name" value="TIGR03943 family putative permease subunit"/>
    <property type="match status" value="1"/>
</dbReference>
<dbReference type="InterPro" id="IPR048447">
    <property type="entry name" value="DUF1980_C"/>
</dbReference>
<feature type="transmembrane region" description="Helical" evidence="1">
    <location>
        <begin position="33"/>
        <end position="54"/>
    </location>
</feature>
<sequence length="248" mass="26362">MNRVTQNFVLLLIGGAVLKIALDDTYLRYVKPGLQPYLIASGAALTLLALVVIGRDIRTGWAAADSDHHPGRSQWLLLAPIAALLIVVPPALGAGSVQSGSTAQASVGAPAGTDDGKFPFGPLPAGVAPTIRMYDLIDRASYDSSGELDRREVTVIGFIVRTDNDGAPRPDGSRAGVDLARLVITCCVADAQLLRVHLTGLDDPPPDDTWVSVRGKVEPNSARPETQMTPTFRVAEWHPVRTPARVYG</sequence>
<keyword evidence="1" id="KW-0812">Transmembrane</keyword>
<proteinExistence type="predicted"/>
<keyword evidence="1" id="KW-1133">Transmembrane helix</keyword>
<evidence type="ECO:0000313" key="3">
    <source>
        <dbReference type="EMBL" id="BCK55441.1"/>
    </source>
</evidence>
<dbReference type="Pfam" id="PF21537">
    <property type="entry name" value="DUF1980_C"/>
    <property type="match status" value="1"/>
</dbReference>
<organism evidence="3 4">
    <name type="scientific">Nocardia wallacei</name>
    <dbReference type="NCBI Taxonomy" id="480035"/>
    <lineage>
        <taxon>Bacteria</taxon>
        <taxon>Bacillati</taxon>
        <taxon>Actinomycetota</taxon>
        <taxon>Actinomycetes</taxon>
        <taxon>Mycobacteriales</taxon>
        <taxon>Nocardiaceae</taxon>
        <taxon>Nocardia</taxon>
    </lineage>
</organism>
<keyword evidence="1" id="KW-0472">Membrane</keyword>
<accession>A0A7G1KKR8</accession>
<dbReference type="InterPro" id="IPR015402">
    <property type="entry name" value="DUF1980"/>
</dbReference>
<dbReference type="KEGG" id="nwl:NWFMUON74_32130"/>
<dbReference type="RefSeq" id="WP_187688552.1">
    <property type="nucleotide sequence ID" value="NZ_AP023396.1"/>
</dbReference>
<feature type="domain" description="DUF1980" evidence="2">
    <location>
        <begin position="145"/>
        <end position="247"/>
    </location>
</feature>
<evidence type="ECO:0000259" key="2">
    <source>
        <dbReference type="Pfam" id="PF21537"/>
    </source>
</evidence>
<evidence type="ECO:0000256" key="1">
    <source>
        <dbReference type="SAM" id="Phobius"/>
    </source>
</evidence>
<feature type="transmembrane region" description="Helical" evidence="1">
    <location>
        <begin position="75"/>
        <end position="92"/>
    </location>
</feature>
<dbReference type="Proteomes" id="UP000516173">
    <property type="component" value="Chromosome"/>
</dbReference>